<feature type="domain" description="DUF2828" evidence="1">
    <location>
        <begin position="173"/>
        <end position="296"/>
    </location>
</feature>
<evidence type="ECO:0000313" key="3">
    <source>
        <dbReference type="EMBL" id="KDE61963.1"/>
    </source>
</evidence>
<sequence>MNFMNVLRNVTNLTQTWNGAIAVKSTQNAVVDLFGRIGSMRSWNDNINYKKLEKLFQRAYAENRELAVKTIFYARDCRGGMGEKSVFKLLMISFINSNFRPLERVVLENLTQIVEFGSWKDIIDIFLATQSSEYKEILASFMREQLQKDFNSEHPSLLSKWLPTINSRSKHTVEKAKKCIEYKIYVKNYRQDLIKLRRKIDITESHIAAEDFEKIDYSNVSSKCMLLNRHLFLKKDKIRFQEYQQGLVHGKAKIHSEVLFPVDIVKKYYTNSWDNWKCSAEKYDEILEQQWKALPNYMTKALNAIPVVDTSASMTGTPMNVAVSIGIYIAERNPSEIYRNKLLEFSEVVDFLDLSQYTTLQQKINAFCYQVANTDIEAVFKVILQTAIEHKLEPKELPTHLIIISDMQFDEATTQSVNKTFMENMRKLYEKQNYILPDILYWNVNSFTNNFPETTRKGIAFVSGYSPAIMQAVLNTEILEPIEVIRNAVLVERYQNIVWE</sequence>
<accession>A0AB73BUD8</accession>
<dbReference type="InterPro" id="IPR058580">
    <property type="entry name" value="DUF2828"/>
</dbReference>
<evidence type="ECO:0008006" key="5">
    <source>
        <dbReference type="Google" id="ProtNLM"/>
    </source>
</evidence>
<reference evidence="3 4" key="1">
    <citation type="submission" date="2014-01" db="EMBL/GenBank/DDBJ databases">
        <title>Comparative genomics of Fusobacterium necrophorum wild isolates.</title>
        <authorList>
            <person name="Kittichotirat W."/>
            <person name="Bumgarner R.E."/>
            <person name="Lawrence P."/>
        </authorList>
    </citation>
    <scope>NUCLEOTIDE SEQUENCE [LARGE SCALE GENOMIC DNA]</scope>
    <source>
        <strain evidence="3 4">BL</strain>
    </source>
</reference>
<comment type="caution">
    <text evidence="3">The sequence shown here is derived from an EMBL/GenBank/DDBJ whole genome shotgun (WGS) entry which is preliminary data.</text>
</comment>
<dbReference type="AlphaFoldDB" id="A0AB73BUD8"/>
<dbReference type="InterPro" id="IPR036465">
    <property type="entry name" value="vWFA_dom_sf"/>
</dbReference>
<dbReference type="RefSeq" id="WP_035933845.1">
    <property type="nucleotide sequence ID" value="NZ_JAAC01000147.1"/>
</dbReference>
<dbReference type="PANTHER" id="PTHR31373">
    <property type="entry name" value="OS06G0652100 PROTEIN"/>
    <property type="match status" value="1"/>
</dbReference>
<protein>
    <recommendedName>
        <fullName evidence="5">DUF2828 family protein</fullName>
    </recommendedName>
</protein>
<dbReference type="Pfam" id="PF11443">
    <property type="entry name" value="DUF2828"/>
    <property type="match status" value="2"/>
</dbReference>
<feature type="domain" description="DUF7788" evidence="2">
    <location>
        <begin position="303"/>
        <end position="480"/>
    </location>
</feature>
<dbReference type="PANTHER" id="PTHR31373:SF27">
    <property type="entry name" value="TROVE DOMAIN-CONTAINING PROTEIN"/>
    <property type="match status" value="1"/>
</dbReference>
<organism evidence="3 4">
    <name type="scientific">Fusobacterium necrophorum BL</name>
    <dbReference type="NCBI Taxonomy" id="1441732"/>
    <lineage>
        <taxon>Bacteria</taxon>
        <taxon>Fusobacteriati</taxon>
        <taxon>Fusobacteriota</taxon>
        <taxon>Fusobacteriia</taxon>
        <taxon>Fusobacteriales</taxon>
        <taxon>Fusobacteriaceae</taxon>
        <taxon>Fusobacterium</taxon>
    </lineage>
</organism>
<dbReference type="InterPro" id="IPR011205">
    <property type="entry name" value="UCP015417_vWA"/>
</dbReference>
<dbReference type="EMBL" id="JAAC01000147">
    <property type="protein sequence ID" value="KDE61963.1"/>
    <property type="molecule type" value="Genomic_DNA"/>
</dbReference>
<evidence type="ECO:0000313" key="4">
    <source>
        <dbReference type="Proteomes" id="UP000027473"/>
    </source>
</evidence>
<dbReference type="InterPro" id="IPR056690">
    <property type="entry name" value="DUF7788"/>
</dbReference>
<dbReference type="SUPFAM" id="SSF53300">
    <property type="entry name" value="vWA-like"/>
    <property type="match status" value="1"/>
</dbReference>
<evidence type="ECO:0000259" key="1">
    <source>
        <dbReference type="Pfam" id="PF11443"/>
    </source>
</evidence>
<dbReference type="Pfam" id="PF25043">
    <property type="entry name" value="DUF7788"/>
    <property type="match status" value="1"/>
</dbReference>
<name>A0AB73BUD8_9FUSO</name>
<evidence type="ECO:0000259" key="2">
    <source>
        <dbReference type="Pfam" id="PF25043"/>
    </source>
</evidence>
<gene>
    <name evidence="3" type="ORF">FUSO3_09480</name>
</gene>
<feature type="domain" description="DUF2828" evidence="1">
    <location>
        <begin position="16"/>
        <end position="134"/>
    </location>
</feature>
<dbReference type="Gene3D" id="3.40.50.410">
    <property type="entry name" value="von Willebrand factor, type A domain"/>
    <property type="match status" value="1"/>
</dbReference>
<proteinExistence type="predicted"/>
<dbReference type="Proteomes" id="UP000027473">
    <property type="component" value="Unassembled WGS sequence"/>
</dbReference>